<sequence>MALYSTFKTYQTDLKMQLSIILQHLKDDNVLVLLRDLRDALINNPVTWQESIQNTVILLQNLQQVANSPVEFRNLINILQRAQQDFSFKQTVSQVLKNDVKIQKTVRLQRNDLLKQNIIDARFDSGFEEQVNQFMKTYGNLFVQKSVKTIQQETKFGVSLRNAVQKQFNILNLKNHLCAEQYVHILKECLQNPDKLQVINKMLRLDQSLKSPVRIDTVRVEVQSDEM</sequence>
<name>A0ABP1HPV0_9EUKA</name>
<accession>A0ABP1HPV0</accession>
<gene>
    <name evidence="1" type="ORF">HINF_LOCUS15447</name>
</gene>
<dbReference type="EMBL" id="CAXDID020000037">
    <property type="protein sequence ID" value="CAL5997849.1"/>
    <property type="molecule type" value="Genomic_DNA"/>
</dbReference>
<comment type="caution">
    <text evidence="1">The sequence shown here is derived from an EMBL/GenBank/DDBJ whole genome shotgun (WGS) entry which is preliminary data.</text>
</comment>
<evidence type="ECO:0000313" key="2">
    <source>
        <dbReference type="Proteomes" id="UP001642409"/>
    </source>
</evidence>
<evidence type="ECO:0000313" key="1">
    <source>
        <dbReference type="EMBL" id="CAL5997849.1"/>
    </source>
</evidence>
<protein>
    <submittedName>
        <fullName evidence="1">Hypothetical_protein</fullName>
    </submittedName>
</protein>
<proteinExistence type="predicted"/>
<dbReference type="Proteomes" id="UP001642409">
    <property type="component" value="Unassembled WGS sequence"/>
</dbReference>
<organism evidence="1 2">
    <name type="scientific">Hexamita inflata</name>
    <dbReference type="NCBI Taxonomy" id="28002"/>
    <lineage>
        <taxon>Eukaryota</taxon>
        <taxon>Metamonada</taxon>
        <taxon>Diplomonadida</taxon>
        <taxon>Hexamitidae</taxon>
        <taxon>Hexamitinae</taxon>
        <taxon>Hexamita</taxon>
    </lineage>
</organism>
<reference evidence="1 2" key="1">
    <citation type="submission" date="2024-07" db="EMBL/GenBank/DDBJ databases">
        <authorList>
            <person name="Akdeniz Z."/>
        </authorList>
    </citation>
    <scope>NUCLEOTIDE SEQUENCE [LARGE SCALE GENOMIC DNA]</scope>
</reference>
<keyword evidence="2" id="KW-1185">Reference proteome</keyword>